<dbReference type="RefSeq" id="WP_197586343.1">
    <property type="nucleotide sequence ID" value="NZ_JAVSKO010000003.1"/>
</dbReference>
<evidence type="ECO:0000313" key="1">
    <source>
        <dbReference type="EMBL" id="MDT3467933.1"/>
    </source>
</evidence>
<dbReference type="Proteomes" id="UP001251948">
    <property type="component" value="Unassembled WGS sequence"/>
</dbReference>
<accession>A0AAJ2JD82</accession>
<sequence length="118" mass="13299">MTQLPSTTTVMMDGFAESADPSVERTEMERGVPKQRLANTGVMARLKVALYFATSAAADEFDSWYFDTLKRIGWFTFRNPRNGRELTVRFVGGDAGELTLIDDTGFDSKRSVTLEYLR</sequence>
<name>A0AAJ2JD82_STEMA</name>
<proteinExistence type="predicted"/>
<dbReference type="EMBL" id="JAVSKO010000003">
    <property type="protein sequence ID" value="MDT3467933.1"/>
    <property type="molecule type" value="Genomic_DNA"/>
</dbReference>
<organism evidence="1 2">
    <name type="scientific">Stenotrophomonas maltophilia</name>
    <name type="common">Pseudomonas maltophilia</name>
    <name type="synonym">Xanthomonas maltophilia</name>
    <dbReference type="NCBI Taxonomy" id="40324"/>
    <lineage>
        <taxon>Bacteria</taxon>
        <taxon>Pseudomonadati</taxon>
        <taxon>Pseudomonadota</taxon>
        <taxon>Gammaproteobacteria</taxon>
        <taxon>Lysobacterales</taxon>
        <taxon>Lysobacteraceae</taxon>
        <taxon>Stenotrophomonas</taxon>
        <taxon>Stenotrophomonas maltophilia group</taxon>
    </lineage>
</organism>
<protein>
    <submittedName>
        <fullName evidence="1">Uncharacterized protein</fullName>
    </submittedName>
</protein>
<reference evidence="1" key="1">
    <citation type="submission" date="2023-07" db="EMBL/GenBank/DDBJ databases">
        <title>Comparative genomics of clinical Stenotrophomonas maltophilia isolates reveals regions of diversity which correlate with colonization and persistence in vivo.</title>
        <authorList>
            <person name="Mcdaniel M.S."/>
            <person name="Swords W.E."/>
            <person name="Sumpter N.A."/>
            <person name="Lindgren N.R."/>
            <person name="Billiot C.E."/>
        </authorList>
    </citation>
    <scope>NUCLEOTIDE SEQUENCE</scope>
    <source>
        <strain evidence="1">Ism4</strain>
    </source>
</reference>
<gene>
    <name evidence="1" type="ORF">ROV92_07975</name>
</gene>
<comment type="caution">
    <text evidence="1">The sequence shown here is derived from an EMBL/GenBank/DDBJ whole genome shotgun (WGS) entry which is preliminary data.</text>
</comment>
<dbReference type="AlphaFoldDB" id="A0AAJ2JD82"/>
<evidence type="ECO:0000313" key="2">
    <source>
        <dbReference type="Proteomes" id="UP001251948"/>
    </source>
</evidence>